<dbReference type="Gene3D" id="1.10.555.10">
    <property type="entry name" value="Rho GTPase activation protein"/>
    <property type="match status" value="1"/>
</dbReference>
<dbReference type="RefSeq" id="XP_044548223.1">
    <property type="nucleotide sequence ID" value="XM_044694840.1"/>
</dbReference>
<sequence>MNNPFTTVSDGINNVFEKSIAWMMNDSEAGTSNRSDFSNGAKQQQYNVWQPLHNDDMYMIRDEFAPFPSEGFSALHLKGHLDPNRFYVHGGKTRFNQFHNPLMLYYVEKLDWKSITLQMIQENDAHVLEDFHERPRAHHTLNQINSDHLLLYGGQVGYNSSSIGTNLNNFFKQIGNGITGKSDENFQYDPYIYDIDLSQNTIQRIRTPENTPIPKPRRYHSACAYKGVLYVYGGEGFNYSIGQQSKGFGYAFVQTFKKAIPEPLNDFWAFNYKTNTWTQLKSPPRPGRYGHSMVLCEKREKFYVIGGCGVSERNEDIPFKEFLEYDIATNTWQIAGMIPQRPETVDLIPARWGSSAIFDDFIFIIGGELLDRPRNAFSKEPILDDILIYNIRNFKLTTAGIGASECTLIHAKTLIFNNRLVVLGGRMGLTTYANASMIYMNNTASKPLFGVDIDDRSRRMINICVSYLRKSAALEFPRLFSNEYDTRDTLMLRLMLNFDHGHISDEQDLLSDHDTSPYSVASLICYFLESLPEPLFTSLLYRKIIDTCNSSQSAQEKIQILREAFKELPKQSIEIFYTISNFLCLVSDNYQTSEQNIKDLSVVFSHLFLSTKIPNQRSVKDDCSDKEGMTPKFKATAFLISNHKELTEEFINPINTDMFVAATSTAVIPKEIPQKQDSLLDFSM</sequence>
<proteinExistence type="predicted"/>
<evidence type="ECO:0000313" key="2">
    <source>
        <dbReference type="EMBL" id="KAG2382544.1"/>
    </source>
</evidence>
<dbReference type="SMART" id="SM00324">
    <property type="entry name" value="RhoGAP"/>
    <property type="match status" value="1"/>
</dbReference>
<dbReference type="EMBL" id="PYSW02000023">
    <property type="protein sequence ID" value="KAG2382544.1"/>
    <property type="molecule type" value="Genomic_DNA"/>
</dbReference>
<accession>A0AA88GKE0</accession>
<dbReference type="Proteomes" id="UP000816034">
    <property type="component" value="Unassembled WGS sequence"/>
</dbReference>
<reference evidence="2 3" key="1">
    <citation type="journal article" date="2018" name="BMC Genomics">
        <title>The genome of Naegleria lovaniensis, the basis for a comparative approach to unravel pathogenicity factors of the human pathogenic amoeba N. fowleri.</title>
        <authorList>
            <person name="Liechti N."/>
            <person name="Schurch N."/>
            <person name="Bruggmann R."/>
            <person name="Wittwer M."/>
        </authorList>
    </citation>
    <scope>NUCLEOTIDE SEQUENCE [LARGE SCALE GENOMIC DNA]</scope>
    <source>
        <strain evidence="2 3">ATCC 30569</strain>
    </source>
</reference>
<comment type="caution">
    <text evidence="2">The sequence shown here is derived from an EMBL/GenBank/DDBJ whole genome shotgun (WGS) entry which is preliminary data.</text>
</comment>
<protein>
    <recommendedName>
        <fullName evidence="1">Rho-GAP domain-containing protein</fullName>
    </recommendedName>
</protein>
<dbReference type="Pfam" id="PF00620">
    <property type="entry name" value="RhoGAP"/>
    <property type="match status" value="1"/>
</dbReference>
<gene>
    <name evidence="2" type="ORF">C9374_005124</name>
</gene>
<dbReference type="InterPro" id="IPR015915">
    <property type="entry name" value="Kelch-typ_b-propeller"/>
</dbReference>
<dbReference type="InterPro" id="IPR008936">
    <property type="entry name" value="Rho_GTPase_activation_prot"/>
</dbReference>
<dbReference type="GO" id="GO:0007165">
    <property type="term" value="P:signal transduction"/>
    <property type="evidence" value="ECO:0007669"/>
    <property type="project" value="InterPro"/>
</dbReference>
<dbReference type="PROSITE" id="PS50238">
    <property type="entry name" value="RHOGAP"/>
    <property type="match status" value="1"/>
</dbReference>
<keyword evidence="3" id="KW-1185">Reference proteome</keyword>
<evidence type="ECO:0000313" key="3">
    <source>
        <dbReference type="Proteomes" id="UP000816034"/>
    </source>
</evidence>
<evidence type="ECO:0000259" key="1">
    <source>
        <dbReference type="PROSITE" id="PS50238"/>
    </source>
</evidence>
<dbReference type="SUPFAM" id="SSF48350">
    <property type="entry name" value="GTPase activation domain, GAP"/>
    <property type="match status" value="1"/>
</dbReference>
<dbReference type="InterPro" id="IPR000198">
    <property type="entry name" value="RhoGAP_dom"/>
</dbReference>
<organism evidence="2 3">
    <name type="scientific">Naegleria lovaniensis</name>
    <name type="common">Amoeba</name>
    <dbReference type="NCBI Taxonomy" id="51637"/>
    <lineage>
        <taxon>Eukaryota</taxon>
        <taxon>Discoba</taxon>
        <taxon>Heterolobosea</taxon>
        <taxon>Tetramitia</taxon>
        <taxon>Eutetramitia</taxon>
        <taxon>Vahlkampfiidae</taxon>
        <taxon>Naegleria</taxon>
    </lineage>
</organism>
<dbReference type="GeneID" id="68097579"/>
<feature type="domain" description="Rho-GAP" evidence="1">
    <location>
        <begin position="451"/>
        <end position="647"/>
    </location>
</feature>
<dbReference type="CDD" id="cd00159">
    <property type="entry name" value="RhoGAP"/>
    <property type="match status" value="1"/>
</dbReference>
<dbReference type="AlphaFoldDB" id="A0AA88GKE0"/>
<dbReference type="SUPFAM" id="SSF117281">
    <property type="entry name" value="Kelch motif"/>
    <property type="match status" value="2"/>
</dbReference>
<name>A0AA88GKE0_NAELO</name>
<dbReference type="Gene3D" id="2.120.10.80">
    <property type="entry name" value="Kelch-type beta propeller"/>
    <property type="match status" value="2"/>
</dbReference>
<dbReference type="PANTHER" id="PTHR23244">
    <property type="entry name" value="KELCH REPEAT DOMAIN"/>
    <property type="match status" value="1"/>
</dbReference>
<dbReference type="Pfam" id="PF24681">
    <property type="entry name" value="Kelch_KLHDC2_KLHL20_DRC7"/>
    <property type="match status" value="1"/>
</dbReference>